<organism evidence="1 2">
    <name type="scientific">Tanacetum coccineum</name>
    <dbReference type="NCBI Taxonomy" id="301880"/>
    <lineage>
        <taxon>Eukaryota</taxon>
        <taxon>Viridiplantae</taxon>
        <taxon>Streptophyta</taxon>
        <taxon>Embryophyta</taxon>
        <taxon>Tracheophyta</taxon>
        <taxon>Spermatophyta</taxon>
        <taxon>Magnoliopsida</taxon>
        <taxon>eudicotyledons</taxon>
        <taxon>Gunneridae</taxon>
        <taxon>Pentapetalae</taxon>
        <taxon>asterids</taxon>
        <taxon>campanulids</taxon>
        <taxon>Asterales</taxon>
        <taxon>Asteraceae</taxon>
        <taxon>Asteroideae</taxon>
        <taxon>Anthemideae</taxon>
        <taxon>Anthemidinae</taxon>
        <taxon>Tanacetum</taxon>
    </lineage>
</organism>
<evidence type="ECO:0000313" key="1">
    <source>
        <dbReference type="EMBL" id="GJU08616.1"/>
    </source>
</evidence>
<reference evidence="1" key="1">
    <citation type="journal article" date="2022" name="Int. J. Mol. Sci.">
        <title>Draft Genome of Tanacetum Coccineum: Genomic Comparison of Closely Related Tanacetum-Family Plants.</title>
        <authorList>
            <person name="Yamashiro T."/>
            <person name="Shiraishi A."/>
            <person name="Nakayama K."/>
            <person name="Satake H."/>
        </authorList>
    </citation>
    <scope>NUCLEOTIDE SEQUENCE</scope>
</reference>
<protein>
    <submittedName>
        <fullName evidence="1">Uncharacterized protein</fullName>
    </submittedName>
</protein>
<dbReference type="Proteomes" id="UP001151760">
    <property type="component" value="Unassembled WGS sequence"/>
</dbReference>
<reference evidence="1" key="2">
    <citation type="submission" date="2022-01" db="EMBL/GenBank/DDBJ databases">
        <authorList>
            <person name="Yamashiro T."/>
            <person name="Shiraishi A."/>
            <person name="Satake H."/>
            <person name="Nakayama K."/>
        </authorList>
    </citation>
    <scope>NUCLEOTIDE SEQUENCE</scope>
</reference>
<proteinExistence type="predicted"/>
<dbReference type="EMBL" id="BQNB010021648">
    <property type="protein sequence ID" value="GJU08616.1"/>
    <property type="molecule type" value="Genomic_DNA"/>
</dbReference>
<evidence type="ECO:0000313" key="2">
    <source>
        <dbReference type="Proteomes" id="UP001151760"/>
    </source>
</evidence>
<gene>
    <name evidence="1" type="ORF">Tco_1125046</name>
</gene>
<accession>A0ABQ5J907</accession>
<name>A0ABQ5J907_9ASTR</name>
<keyword evidence="2" id="KW-1185">Reference proteome</keyword>
<sequence length="193" mass="22997">MLKKFRLEDSKPIKTPMSTETKLTRNEEGESVDNTKYRGMIGTTAFRIRYPKIRIETIVYADSDHAEITWIARALVCLHVYRKVLRSKRLMKLQVEEFYVKALQVKYPIIDWEKFNRDDLVKLWDLVKEMFSTTKPTDDKEKELWVKLKRLFEPDSDDTLWKLQRERLFIVKRSSDVDVGKQAVSRTTFKDGK</sequence>
<comment type="caution">
    <text evidence="1">The sequence shown here is derived from an EMBL/GenBank/DDBJ whole genome shotgun (WGS) entry which is preliminary data.</text>
</comment>